<dbReference type="InterPro" id="IPR025669">
    <property type="entry name" value="AAA_dom"/>
</dbReference>
<dbReference type="PANTHER" id="PTHR13696:SF52">
    <property type="entry name" value="PARA FAMILY PROTEIN CT_582"/>
    <property type="match status" value="1"/>
</dbReference>
<feature type="domain" description="AAA" evidence="1">
    <location>
        <begin position="1"/>
        <end position="208"/>
    </location>
</feature>
<dbReference type="SUPFAM" id="SSF52540">
    <property type="entry name" value="P-loop containing nucleoside triphosphate hydrolases"/>
    <property type="match status" value="1"/>
</dbReference>
<name>A0A450WD29_9GAMM</name>
<protein>
    <submittedName>
        <fullName evidence="2">Chromosome partitioning protein</fullName>
    </submittedName>
</protein>
<evidence type="ECO:0000313" key="2">
    <source>
        <dbReference type="EMBL" id="VFK14915.1"/>
    </source>
</evidence>
<proteinExistence type="predicted"/>
<dbReference type="Pfam" id="PF13614">
    <property type="entry name" value="AAA_31"/>
    <property type="match status" value="1"/>
</dbReference>
<organism evidence="2">
    <name type="scientific">Candidatus Kentrum sp. LPFa</name>
    <dbReference type="NCBI Taxonomy" id="2126335"/>
    <lineage>
        <taxon>Bacteria</taxon>
        <taxon>Pseudomonadati</taxon>
        <taxon>Pseudomonadota</taxon>
        <taxon>Gammaproteobacteria</taxon>
        <taxon>Candidatus Kentrum</taxon>
    </lineage>
</organism>
<dbReference type="InterPro" id="IPR050678">
    <property type="entry name" value="DNA_Partitioning_ATPase"/>
</dbReference>
<dbReference type="Gene3D" id="3.40.50.300">
    <property type="entry name" value="P-loop containing nucleotide triphosphate hydrolases"/>
    <property type="match status" value="1"/>
</dbReference>
<gene>
    <name evidence="2" type="ORF">BECKLPF1236B_GA0070989_10702</name>
</gene>
<evidence type="ECO:0000259" key="1">
    <source>
        <dbReference type="Pfam" id="PF13614"/>
    </source>
</evidence>
<dbReference type="AlphaFoldDB" id="A0A450WD29"/>
<dbReference type="CDD" id="cd02042">
    <property type="entry name" value="ParAB_family"/>
    <property type="match status" value="1"/>
</dbReference>
<dbReference type="EMBL" id="CAADFK010000070">
    <property type="protein sequence ID" value="VFK14915.1"/>
    <property type="molecule type" value="Genomic_DNA"/>
</dbReference>
<dbReference type="InterPro" id="IPR027417">
    <property type="entry name" value="P-loop_NTPase"/>
</dbReference>
<reference evidence="2" key="1">
    <citation type="submission" date="2019-02" db="EMBL/GenBank/DDBJ databases">
        <authorList>
            <person name="Gruber-Vodicka R. H."/>
            <person name="Seah K. B. B."/>
        </authorList>
    </citation>
    <scope>NUCLEOTIDE SEQUENCE</scope>
    <source>
        <strain evidence="2">BECK_S313</strain>
    </source>
</reference>
<dbReference type="PANTHER" id="PTHR13696">
    <property type="entry name" value="P-LOOP CONTAINING NUCLEOSIDE TRIPHOSPHATE HYDROLASE"/>
    <property type="match status" value="1"/>
</dbReference>
<sequence length="309" mass="34336">MHIVSVINYKGGVGKTTMTANLAAELAQRGRSILLIDLDPQASLTFSFIQPEQWKEEFAEARTIKRWFEATAESANFDLASLIFQPPAVNSEVSSNGGCIDLIPSHLGLINVDLELATELGGANMTQTKKKYIRVHRRLANGLDAIDPQRYELVLIDCPPNFNVVTKTAIVASSHILIPAKPDYLSTLGIDYLIRAQEELVRDFNEYVELDSGRVEKRISPEQLGVVFTMVQEYSGGPISAIRPFIARTKELDVPVFEAYIKENKTMFADAPQYGVPVVLSPRQGATYEGVIQGIEEFVTEFEERLGLE</sequence>
<accession>A0A450WD29</accession>